<sequence>MKLDIFLAGIRLEECDWLMSEYEAYLENDYRIKLLRKMADHVYQSRGQRYSCGQLHELADKLESCNEGLYQCKSVACKKCNRLFKIERVNNIIASILLDQEQALDAEYGIYTIVQYSRGVDAYDFVNYDIPKDKDRLRKLLSRCGISGPVLGAFELDFHDSPQKWLPHYHVLMRKSGNEEAIERLGERLSKLHPKHIKQNRQARPFMKQEFRDPLKQLSYLHKLACFEVRDYQSFWGKNLTKKYRLNKLMFCESLCWLDEQDRRTLPFQWNARAWLKKSKV</sequence>
<proteinExistence type="predicted"/>
<dbReference type="RefSeq" id="WP_032551360.1">
    <property type="nucleotide sequence ID" value="NZ_AP025487.1"/>
</dbReference>
<dbReference type="EMBL" id="JFFR01000020">
    <property type="protein sequence ID" value="KDN28402.1"/>
    <property type="molecule type" value="Genomic_DNA"/>
</dbReference>
<evidence type="ECO:0000313" key="2">
    <source>
        <dbReference type="Proteomes" id="UP000027219"/>
    </source>
</evidence>
<dbReference type="Proteomes" id="UP000027219">
    <property type="component" value="Unassembled WGS sequence"/>
</dbReference>
<keyword evidence="2" id="KW-1185">Reference proteome</keyword>
<gene>
    <name evidence="1" type="ORF">VFDL14_23730</name>
</gene>
<dbReference type="OrthoDB" id="5862313at2"/>
<organism evidence="1 2">
    <name type="scientific">Vibrio fortis</name>
    <dbReference type="NCBI Taxonomy" id="212667"/>
    <lineage>
        <taxon>Bacteria</taxon>
        <taxon>Pseudomonadati</taxon>
        <taxon>Pseudomonadota</taxon>
        <taxon>Gammaproteobacteria</taxon>
        <taxon>Vibrionales</taxon>
        <taxon>Vibrionaceae</taxon>
        <taxon>Vibrio</taxon>
    </lineage>
</organism>
<name>A0A066UR70_9VIBR</name>
<evidence type="ECO:0000313" key="1">
    <source>
        <dbReference type="EMBL" id="KDN28402.1"/>
    </source>
</evidence>
<dbReference type="STRING" id="212667.VFDL14_23730"/>
<dbReference type="AlphaFoldDB" id="A0A066UR70"/>
<evidence type="ECO:0008006" key="3">
    <source>
        <dbReference type="Google" id="ProtNLM"/>
    </source>
</evidence>
<accession>A0A066UR70</accession>
<protein>
    <recommendedName>
        <fullName evidence="3">Replication protein</fullName>
    </recommendedName>
</protein>
<comment type="caution">
    <text evidence="1">The sequence shown here is derived from an EMBL/GenBank/DDBJ whole genome shotgun (WGS) entry which is preliminary data.</text>
</comment>
<reference evidence="1 2" key="1">
    <citation type="submission" date="2014-02" db="EMBL/GenBank/DDBJ databases">
        <title>Vibrio fortis Dalian14 Genome Sequencing.</title>
        <authorList>
            <person name="Wang Y."/>
            <person name="Song L."/>
            <person name="Liu G."/>
            <person name="Ding J."/>
        </authorList>
    </citation>
    <scope>NUCLEOTIDE SEQUENCE [LARGE SCALE GENOMIC DNA]</scope>
    <source>
        <strain evidence="1 2">Dalian14</strain>
    </source>
</reference>